<dbReference type="GO" id="GO:0016491">
    <property type="term" value="F:oxidoreductase activity"/>
    <property type="evidence" value="ECO:0007669"/>
    <property type="project" value="UniProtKB-KW"/>
</dbReference>
<gene>
    <name evidence="5" type="ORF">SAMN05421833_11589</name>
</gene>
<keyword evidence="6" id="KW-1185">Reference proteome</keyword>
<evidence type="ECO:0000256" key="2">
    <source>
        <dbReference type="ARBA" id="ARBA00023002"/>
    </source>
</evidence>
<name>A0A1N7DQ46_9ACTN</name>
<dbReference type="InterPro" id="IPR036291">
    <property type="entry name" value="NAD(P)-bd_dom_sf"/>
</dbReference>
<sequence length="254" mass="26284">MNLPGPSTEAGCCAVVTGAASGIGAATARRLGATGTPVLLCDISPAGEDVAAAVVEAGGTARFVRMDVSDESAWGELRRVAHREYGPVRHLVSNAYVVDVRPVHDLGAASWKRQLDVNLTASYLAFRTLHEDLDATSGAVVLVSSVHALVGLPGHPAYAATKAALVGLGRQLAVDYGPGVRVNTVLPGPIMSPAWDRVAEEDRRLSVEATIAKRFGEPAEVAAAIAFLLSDEASYITGTTLVVDGGWSATKNSS</sequence>
<evidence type="ECO:0000313" key="5">
    <source>
        <dbReference type="EMBL" id="SIR77993.1"/>
    </source>
</evidence>
<dbReference type="SUPFAM" id="SSF51735">
    <property type="entry name" value="NAD(P)-binding Rossmann-fold domains"/>
    <property type="match status" value="1"/>
</dbReference>
<dbReference type="Pfam" id="PF13561">
    <property type="entry name" value="adh_short_C2"/>
    <property type="match status" value="1"/>
</dbReference>
<dbReference type="EMBL" id="FTNI01000015">
    <property type="protein sequence ID" value="SIR77993.1"/>
    <property type="molecule type" value="Genomic_DNA"/>
</dbReference>
<protein>
    <submittedName>
        <fullName evidence="5">NAD(P)-dependent dehydrogenase, short-chain alcohol dehydrogenase family</fullName>
    </submittedName>
</protein>
<dbReference type="FunFam" id="3.40.50.720:FF:000084">
    <property type="entry name" value="Short-chain dehydrogenase reductase"/>
    <property type="match status" value="1"/>
</dbReference>
<evidence type="ECO:0000256" key="1">
    <source>
        <dbReference type="ARBA" id="ARBA00006484"/>
    </source>
</evidence>
<proteinExistence type="inferred from homology"/>
<dbReference type="PANTHER" id="PTHR24321:SF8">
    <property type="entry name" value="ESTRADIOL 17-BETA-DEHYDROGENASE 8-RELATED"/>
    <property type="match status" value="1"/>
</dbReference>
<dbReference type="STRING" id="58117.SAMN05421833_11589"/>
<dbReference type="InterPro" id="IPR020904">
    <property type="entry name" value="Sc_DH/Rdtase_CS"/>
</dbReference>
<evidence type="ECO:0000313" key="6">
    <source>
        <dbReference type="Proteomes" id="UP000186096"/>
    </source>
</evidence>
<dbReference type="Gene3D" id="3.40.50.720">
    <property type="entry name" value="NAD(P)-binding Rossmann-like Domain"/>
    <property type="match status" value="1"/>
</dbReference>
<dbReference type="SMART" id="SM00822">
    <property type="entry name" value="PKS_KR"/>
    <property type="match status" value="1"/>
</dbReference>
<feature type="domain" description="Ketoreductase" evidence="4">
    <location>
        <begin position="12"/>
        <end position="201"/>
    </location>
</feature>
<dbReference type="PRINTS" id="PR00081">
    <property type="entry name" value="GDHRDH"/>
</dbReference>
<dbReference type="InterPro" id="IPR002347">
    <property type="entry name" value="SDR_fam"/>
</dbReference>
<keyword evidence="2" id="KW-0560">Oxidoreductase</keyword>
<evidence type="ECO:0000256" key="3">
    <source>
        <dbReference type="ARBA" id="ARBA00023027"/>
    </source>
</evidence>
<keyword evidence="3" id="KW-0520">NAD</keyword>
<dbReference type="PROSITE" id="PS00061">
    <property type="entry name" value="ADH_SHORT"/>
    <property type="match status" value="1"/>
</dbReference>
<dbReference type="OrthoDB" id="3542748at2"/>
<accession>A0A1N7DQ46</accession>
<dbReference type="PRINTS" id="PR00080">
    <property type="entry name" value="SDRFAMILY"/>
</dbReference>
<organism evidence="5 6">
    <name type="scientific">Microbispora rosea</name>
    <dbReference type="NCBI Taxonomy" id="58117"/>
    <lineage>
        <taxon>Bacteria</taxon>
        <taxon>Bacillati</taxon>
        <taxon>Actinomycetota</taxon>
        <taxon>Actinomycetes</taxon>
        <taxon>Streptosporangiales</taxon>
        <taxon>Streptosporangiaceae</taxon>
        <taxon>Microbispora</taxon>
    </lineage>
</organism>
<dbReference type="Proteomes" id="UP000186096">
    <property type="component" value="Unassembled WGS sequence"/>
</dbReference>
<dbReference type="CDD" id="cd05233">
    <property type="entry name" value="SDR_c"/>
    <property type="match status" value="1"/>
</dbReference>
<reference evidence="6" key="1">
    <citation type="submission" date="2017-01" db="EMBL/GenBank/DDBJ databases">
        <authorList>
            <person name="Varghese N."/>
            <person name="Submissions S."/>
        </authorList>
    </citation>
    <scope>NUCLEOTIDE SEQUENCE [LARGE SCALE GENOMIC DNA]</scope>
    <source>
        <strain evidence="6">ATCC 12950</strain>
    </source>
</reference>
<evidence type="ECO:0000259" key="4">
    <source>
        <dbReference type="SMART" id="SM00822"/>
    </source>
</evidence>
<comment type="similarity">
    <text evidence="1">Belongs to the short-chain dehydrogenases/reductases (SDR) family.</text>
</comment>
<dbReference type="PANTHER" id="PTHR24321">
    <property type="entry name" value="DEHYDROGENASES, SHORT CHAIN"/>
    <property type="match status" value="1"/>
</dbReference>
<dbReference type="InterPro" id="IPR057326">
    <property type="entry name" value="KR_dom"/>
</dbReference>
<dbReference type="RefSeq" id="WP_076437134.1">
    <property type="nucleotide sequence ID" value="NZ_FTNI01000015.1"/>
</dbReference>
<dbReference type="AlphaFoldDB" id="A0A1N7DQ46"/>